<organism evidence="1 2">
    <name type="scientific">Lysinibacillus pakistanensis</name>
    <dbReference type="NCBI Taxonomy" id="759811"/>
    <lineage>
        <taxon>Bacteria</taxon>
        <taxon>Bacillati</taxon>
        <taxon>Bacillota</taxon>
        <taxon>Bacilli</taxon>
        <taxon>Bacillales</taxon>
        <taxon>Bacillaceae</taxon>
        <taxon>Lysinibacillus</taxon>
    </lineage>
</organism>
<dbReference type="RefSeq" id="WP_283872187.1">
    <property type="nucleotide sequence ID" value="NZ_CP126101.1"/>
</dbReference>
<name>A0AAX3X4R8_9BACI</name>
<sequence>MRRKGYFIDKYKNQIYNDQALVSSKLYPDTPTLQQLEEMIFNSIVEQVFICNYQTGQKGKLEKLLINDVRSEWYSKFKNNICLDDEAYLDNFPNGYCFFVELWESEKGAPILVLFKCH</sequence>
<protein>
    <submittedName>
        <fullName evidence="1">Uncharacterized protein</fullName>
    </submittedName>
</protein>
<dbReference type="AlphaFoldDB" id="A0AAX3X4R8"/>
<dbReference type="EMBL" id="CP126101">
    <property type="protein sequence ID" value="WHY53740.1"/>
    <property type="molecule type" value="Genomic_DNA"/>
</dbReference>
<dbReference type="Proteomes" id="UP001178322">
    <property type="component" value="Chromosome"/>
</dbReference>
<evidence type="ECO:0000313" key="2">
    <source>
        <dbReference type="Proteomes" id="UP001178322"/>
    </source>
</evidence>
<gene>
    <name evidence="1" type="ORF">QNH24_11035</name>
</gene>
<proteinExistence type="predicted"/>
<evidence type="ECO:0000313" key="1">
    <source>
        <dbReference type="EMBL" id="WHY53740.1"/>
    </source>
</evidence>
<reference evidence="1" key="1">
    <citation type="submission" date="2023-05" db="EMBL/GenBank/DDBJ databases">
        <title>Comparative genomics of Bacillaceae isolates and their secondary metabolite potential.</title>
        <authorList>
            <person name="Song L."/>
            <person name="Nielsen L.J."/>
            <person name="Mohite O."/>
            <person name="Xu X."/>
            <person name="Weber T."/>
            <person name="Kovacs A.T."/>
        </authorList>
    </citation>
    <scope>NUCLEOTIDE SEQUENCE</scope>
    <source>
        <strain evidence="1">LY1</strain>
    </source>
</reference>
<accession>A0AAX3X4R8</accession>